<comment type="similarity">
    <text evidence="1">Belongs to the ROK (NagC/XylR) family.</text>
</comment>
<dbReference type="Gene3D" id="3.30.420.40">
    <property type="match status" value="2"/>
</dbReference>
<dbReference type="InterPro" id="IPR049874">
    <property type="entry name" value="ROK_cs"/>
</dbReference>
<protein>
    <submittedName>
        <fullName evidence="2">Xylose-responsive transcription regulator, ROK family</fullName>
    </submittedName>
</protein>
<reference evidence="2 3" key="1">
    <citation type="submission" date="2017-02" db="EMBL/GenBank/DDBJ databases">
        <authorList>
            <person name="Peterson S.W."/>
        </authorList>
    </citation>
    <scope>NUCLEOTIDE SEQUENCE [LARGE SCALE GENOMIC DNA]</scope>
    <source>
        <strain evidence="2 3">B Mb 05.01</strain>
    </source>
</reference>
<dbReference type="Proteomes" id="UP000196320">
    <property type="component" value="Unassembled WGS sequence"/>
</dbReference>
<evidence type="ECO:0000313" key="2">
    <source>
        <dbReference type="EMBL" id="SJN39568.1"/>
    </source>
</evidence>
<dbReference type="InterPro" id="IPR036388">
    <property type="entry name" value="WH-like_DNA-bd_sf"/>
</dbReference>
<sequence length="409" mass="42236">MPSSSARADVTRSAVLAFIGGSGPTSRADLARELDVSPALITQHTRQLIADGLLVELDHSPSSGGRPARLLGLVADAGRAIGVKVVADHITVVEVGIDGTVVRSATEPFDAASGTATTRLAERLRAFIGGGDGAPLLGVGVGVPGNVEEQAVGTVDSTQLGWQRVPLGEALRRELDLPVLVENNVNALAIAEALHGQARGHENVLVLTIGTGVGAGLVADGRVLLGRSGGAGEIGHVPVEEDGPLCQCGGHGCLEALVSQEALVHRAREQRVIGRDAGIAVLRSLADAGDCGAQQLFSHAGHLLGRVLAGVVNVLDPEIVIILGEGVESWRHWSFGFEPAFRAGLIPRNRAVPVAVETWQDDRWAQGAASLVLSTPFDDQGRSGEQGRLVRERLGVARSVAPGESGGAK</sequence>
<dbReference type="EMBL" id="FUKO01000023">
    <property type="protein sequence ID" value="SJN39568.1"/>
    <property type="molecule type" value="Genomic_DNA"/>
</dbReference>
<dbReference type="SUPFAM" id="SSF46785">
    <property type="entry name" value="Winged helix' DNA-binding domain"/>
    <property type="match status" value="1"/>
</dbReference>
<evidence type="ECO:0000256" key="1">
    <source>
        <dbReference type="ARBA" id="ARBA00006479"/>
    </source>
</evidence>
<dbReference type="Pfam" id="PF00480">
    <property type="entry name" value="ROK"/>
    <property type="match status" value="1"/>
</dbReference>
<name>A0A1R4K5R0_9MICO</name>
<evidence type="ECO:0000313" key="3">
    <source>
        <dbReference type="Proteomes" id="UP000196320"/>
    </source>
</evidence>
<dbReference type="Gene3D" id="1.10.10.10">
    <property type="entry name" value="Winged helix-like DNA-binding domain superfamily/Winged helix DNA-binding domain"/>
    <property type="match status" value="1"/>
</dbReference>
<dbReference type="AlphaFoldDB" id="A0A1R4K5R0"/>
<gene>
    <name evidence="2" type="ORF">FM104_10560</name>
</gene>
<dbReference type="SUPFAM" id="SSF53067">
    <property type="entry name" value="Actin-like ATPase domain"/>
    <property type="match status" value="1"/>
</dbReference>
<dbReference type="OrthoDB" id="3464494at2"/>
<dbReference type="PROSITE" id="PS01125">
    <property type="entry name" value="ROK"/>
    <property type="match status" value="1"/>
</dbReference>
<accession>A0A1R4K5R0</accession>
<dbReference type="InterPro" id="IPR000600">
    <property type="entry name" value="ROK"/>
</dbReference>
<dbReference type="RefSeq" id="WP_087132194.1">
    <property type="nucleotide sequence ID" value="NZ_FUKO01000023.1"/>
</dbReference>
<dbReference type="InterPro" id="IPR043129">
    <property type="entry name" value="ATPase_NBD"/>
</dbReference>
<organism evidence="2 3">
    <name type="scientific">Microbacterium esteraromaticum</name>
    <dbReference type="NCBI Taxonomy" id="57043"/>
    <lineage>
        <taxon>Bacteria</taxon>
        <taxon>Bacillati</taxon>
        <taxon>Actinomycetota</taxon>
        <taxon>Actinomycetes</taxon>
        <taxon>Micrococcales</taxon>
        <taxon>Microbacteriaceae</taxon>
        <taxon>Microbacterium</taxon>
    </lineage>
</organism>
<dbReference type="PANTHER" id="PTHR18964">
    <property type="entry name" value="ROK (REPRESSOR, ORF, KINASE) FAMILY"/>
    <property type="match status" value="1"/>
</dbReference>
<proteinExistence type="inferred from homology"/>
<dbReference type="PANTHER" id="PTHR18964:SF149">
    <property type="entry name" value="BIFUNCTIONAL UDP-N-ACETYLGLUCOSAMINE 2-EPIMERASE_N-ACETYLMANNOSAMINE KINASE"/>
    <property type="match status" value="1"/>
</dbReference>
<keyword evidence="3" id="KW-1185">Reference proteome</keyword>
<dbReference type="InterPro" id="IPR036390">
    <property type="entry name" value="WH_DNA-bd_sf"/>
</dbReference>